<keyword evidence="3" id="KW-0804">Transcription</keyword>
<name>A0A239ILK2_9ACTN</name>
<dbReference type="PRINTS" id="PR00111">
    <property type="entry name" value="ABHYDROLASE"/>
</dbReference>
<evidence type="ECO:0000313" key="7">
    <source>
        <dbReference type="Proteomes" id="UP000198415"/>
    </source>
</evidence>
<sequence length="386" mass="41324">MHFARAEDGVTIGYQVFGQGPVLVWMPSLSNILAQWRIPAMRATYTALARNLTVVLYDGRGMGSSDRRIDLADLGVEAHLRDLRAVLDTAGLRKASLLGYYHAVATAIAFSAREPERVDRLVLFGGAPRMSEAMRPAQTQALLSLVEQDWGLFADAAAAAWLGWDSAPSGRWTAAAFRTATTAPVAKAWFEAARHIDVTGELGRVRAPALVLHRQNEQQIPVEVFRRLAGSLPDARLVELPGTTPTLFMEDSANDVRLVTDFVTGAGTGAQTPPTTDFVTGAGAGAQTHPTTDFVTTAQTGAQAPPTPAAGLPPGSPAARLTPREVEVLGRLAVGDANLEIARRLGIAVHTVERHLGNIYRKIGARGRTDAVAYALHRMPETRHPG</sequence>
<dbReference type="CDD" id="cd06170">
    <property type="entry name" value="LuxR_C_like"/>
    <property type="match status" value="1"/>
</dbReference>
<proteinExistence type="predicted"/>
<dbReference type="InterPro" id="IPR036388">
    <property type="entry name" value="WH-like_DNA-bd_sf"/>
</dbReference>
<dbReference type="Proteomes" id="UP000198415">
    <property type="component" value="Unassembled WGS sequence"/>
</dbReference>
<dbReference type="PRINTS" id="PR00038">
    <property type="entry name" value="HTHLUXR"/>
</dbReference>
<accession>A0A239ILK2</accession>
<dbReference type="InterPro" id="IPR000073">
    <property type="entry name" value="AB_hydrolase_1"/>
</dbReference>
<dbReference type="InterPro" id="IPR029058">
    <property type="entry name" value="AB_hydrolase_fold"/>
</dbReference>
<keyword evidence="2 6" id="KW-0238">DNA-binding</keyword>
<evidence type="ECO:0000256" key="1">
    <source>
        <dbReference type="ARBA" id="ARBA00023015"/>
    </source>
</evidence>
<evidence type="ECO:0000256" key="3">
    <source>
        <dbReference type="ARBA" id="ARBA00023163"/>
    </source>
</evidence>
<feature type="region of interest" description="Disordered" evidence="4">
    <location>
        <begin position="266"/>
        <end position="320"/>
    </location>
</feature>
<dbReference type="Pfam" id="PF00561">
    <property type="entry name" value="Abhydrolase_1"/>
    <property type="match status" value="1"/>
</dbReference>
<keyword evidence="7" id="KW-1185">Reference proteome</keyword>
<reference evidence="6 7" key="1">
    <citation type="submission" date="2017-06" db="EMBL/GenBank/DDBJ databases">
        <authorList>
            <person name="Kim H.J."/>
            <person name="Triplett B.A."/>
        </authorList>
    </citation>
    <scope>NUCLEOTIDE SEQUENCE [LARGE SCALE GENOMIC DNA]</scope>
    <source>
        <strain evidence="6 7">DSM 43151</strain>
    </source>
</reference>
<dbReference type="SMART" id="SM00421">
    <property type="entry name" value="HTH_LUXR"/>
    <property type="match status" value="1"/>
</dbReference>
<evidence type="ECO:0000256" key="4">
    <source>
        <dbReference type="SAM" id="MobiDB-lite"/>
    </source>
</evidence>
<dbReference type="PROSITE" id="PS00622">
    <property type="entry name" value="HTH_LUXR_1"/>
    <property type="match status" value="1"/>
</dbReference>
<feature type="compositionally biased region" description="Low complexity" evidence="4">
    <location>
        <begin position="296"/>
        <end position="319"/>
    </location>
</feature>
<evidence type="ECO:0000259" key="5">
    <source>
        <dbReference type="PROSITE" id="PS50043"/>
    </source>
</evidence>
<dbReference type="GO" id="GO:0006355">
    <property type="term" value="P:regulation of DNA-templated transcription"/>
    <property type="evidence" value="ECO:0007669"/>
    <property type="project" value="InterPro"/>
</dbReference>
<dbReference type="InterPro" id="IPR016032">
    <property type="entry name" value="Sig_transdc_resp-reg_C-effctor"/>
</dbReference>
<dbReference type="InterPro" id="IPR000792">
    <property type="entry name" value="Tscrpt_reg_LuxR_C"/>
</dbReference>
<dbReference type="EMBL" id="FZNR01000030">
    <property type="protein sequence ID" value="SNS94272.1"/>
    <property type="molecule type" value="Genomic_DNA"/>
</dbReference>
<dbReference type="GO" id="GO:0003824">
    <property type="term" value="F:catalytic activity"/>
    <property type="evidence" value="ECO:0007669"/>
    <property type="project" value="UniProtKB-ARBA"/>
</dbReference>
<dbReference type="Gene3D" id="3.40.50.1820">
    <property type="entry name" value="alpha/beta hydrolase"/>
    <property type="match status" value="1"/>
</dbReference>
<dbReference type="PROSITE" id="PS50043">
    <property type="entry name" value="HTH_LUXR_2"/>
    <property type="match status" value="1"/>
</dbReference>
<evidence type="ECO:0000256" key="2">
    <source>
        <dbReference type="ARBA" id="ARBA00023125"/>
    </source>
</evidence>
<protein>
    <submittedName>
        <fullName evidence="6">DNA-binding transcriptional regulator, CsgD family</fullName>
    </submittedName>
</protein>
<dbReference type="Pfam" id="PF00196">
    <property type="entry name" value="GerE"/>
    <property type="match status" value="1"/>
</dbReference>
<dbReference type="Gene3D" id="1.10.10.10">
    <property type="entry name" value="Winged helix-like DNA-binding domain superfamily/Winged helix DNA-binding domain"/>
    <property type="match status" value="1"/>
</dbReference>
<dbReference type="SUPFAM" id="SSF53474">
    <property type="entry name" value="alpha/beta-Hydrolases"/>
    <property type="match status" value="1"/>
</dbReference>
<dbReference type="SUPFAM" id="SSF46894">
    <property type="entry name" value="C-terminal effector domain of the bipartite response regulators"/>
    <property type="match status" value="1"/>
</dbReference>
<dbReference type="AlphaFoldDB" id="A0A239ILK2"/>
<keyword evidence="1" id="KW-0805">Transcription regulation</keyword>
<evidence type="ECO:0000313" key="6">
    <source>
        <dbReference type="EMBL" id="SNS94272.1"/>
    </source>
</evidence>
<dbReference type="GO" id="GO:0003677">
    <property type="term" value="F:DNA binding"/>
    <property type="evidence" value="ECO:0007669"/>
    <property type="project" value="UniProtKB-KW"/>
</dbReference>
<feature type="domain" description="HTH luxR-type" evidence="5">
    <location>
        <begin position="314"/>
        <end position="379"/>
    </location>
</feature>
<dbReference type="PANTHER" id="PTHR44688:SF16">
    <property type="entry name" value="DNA-BINDING TRANSCRIPTIONAL ACTIVATOR DEVR_DOSR"/>
    <property type="match status" value="1"/>
</dbReference>
<organism evidence="6 7">
    <name type="scientific">Actinoplanes regularis</name>
    <dbReference type="NCBI Taxonomy" id="52697"/>
    <lineage>
        <taxon>Bacteria</taxon>
        <taxon>Bacillati</taxon>
        <taxon>Actinomycetota</taxon>
        <taxon>Actinomycetes</taxon>
        <taxon>Micromonosporales</taxon>
        <taxon>Micromonosporaceae</taxon>
        <taxon>Actinoplanes</taxon>
    </lineage>
</organism>
<dbReference type="PANTHER" id="PTHR44688">
    <property type="entry name" value="DNA-BINDING TRANSCRIPTIONAL ACTIVATOR DEVR_DOSR"/>
    <property type="match status" value="1"/>
</dbReference>
<gene>
    <name evidence="6" type="ORF">SAMN06264365_1306</name>
</gene>